<dbReference type="Proteomes" id="UP001596025">
    <property type="component" value="Unassembled WGS sequence"/>
</dbReference>
<dbReference type="Gene3D" id="2.60.40.1240">
    <property type="match status" value="1"/>
</dbReference>
<keyword evidence="2" id="KW-0472">Membrane</keyword>
<keyword evidence="5" id="KW-1185">Reference proteome</keyword>
<reference evidence="5" key="1">
    <citation type="journal article" date="2019" name="Int. J. Syst. Evol. Microbiol.">
        <title>The Global Catalogue of Microorganisms (GCM) 10K type strain sequencing project: providing services to taxonomists for standard genome sequencing and annotation.</title>
        <authorList>
            <consortium name="The Broad Institute Genomics Platform"/>
            <consortium name="The Broad Institute Genome Sequencing Center for Infectious Disease"/>
            <person name="Wu L."/>
            <person name="Ma J."/>
        </authorList>
    </citation>
    <scope>NUCLEOTIDE SEQUENCE [LARGE SCALE GENOMIC DNA]</scope>
    <source>
        <strain evidence="5">CCUG 62763</strain>
    </source>
</reference>
<sequence>MSHPPQAPYQQPYAPVQPPYVPQQKGAGLAVASMVLGIIALLLSWVPIINNVAAVVAVVGLALGIPALLRARRGTHRGKGLAVTGLVTSLVAIAVVIATQAFYASVIDEVADSLDEELSSAVPSDGALPDGGTAGLVEPAPEEAPAADVVPLGVPAQVGDYQVTVDAVELDADASVQAANDFNEPATGQYVLAQLSVTYTGETEGMPGFDLTAVFHGSDARQYSDAECTAVLADDAMDAPTLNPGGSDTFQFCMDVPPAAVAGGQLSVEPTMSFDSDDRVFYALP</sequence>
<dbReference type="RefSeq" id="WP_387985824.1">
    <property type="nucleotide sequence ID" value="NZ_JBHSGR010000001.1"/>
</dbReference>
<evidence type="ECO:0000256" key="2">
    <source>
        <dbReference type="SAM" id="Phobius"/>
    </source>
</evidence>
<dbReference type="InterPro" id="IPR029050">
    <property type="entry name" value="Immunoprotect_excell_Ig-like"/>
</dbReference>
<dbReference type="InterPro" id="IPR025241">
    <property type="entry name" value="DUF4190"/>
</dbReference>
<name>A0ABV9LEU2_9ACTN</name>
<evidence type="ECO:0000256" key="1">
    <source>
        <dbReference type="ARBA" id="ARBA00022729"/>
    </source>
</evidence>
<gene>
    <name evidence="4" type="ORF">ACFO3M_02355</name>
</gene>
<accession>A0ABV9LEU2</accession>
<evidence type="ECO:0000259" key="3">
    <source>
        <dbReference type="Pfam" id="PF13828"/>
    </source>
</evidence>
<dbReference type="EMBL" id="JBHSGR010000001">
    <property type="protein sequence ID" value="MFC4692221.1"/>
    <property type="molecule type" value="Genomic_DNA"/>
</dbReference>
<keyword evidence="1" id="KW-0732">Signal</keyword>
<evidence type="ECO:0000313" key="4">
    <source>
        <dbReference type="EMBL" id="MFC4692221.1"/>
    </source>
</evidence>
<proteinExistence type="predicted"/>
<comment type="caution">
    <text evidence="4">The sequence shown here is derived from an EMBL/GenBank/DDBJ whole genome shotgun (WGS) entry which is preliminary data.</text>
</comment>
<dbReference type="Pfam" id="PF13828">
    <property type="entry name" value="DUF4190"/>
    <property type="match status" value="1"/>
</dbReference>
<protein>
    <submittedName>
        <fullName evidence="4">DUF4190 domain-containing protein</fullName>
    </submittedName>
</protein>
<feature type="transmembrane region" description="Helical" evidence="2">
    <location>
        <begin position="27"/>
        <end position="46"/>
    </location>
</feature>
<keyword evidence="2" id="KW-1133">Transmembrane helix</keyword>
<organism evidence="4 5">
    <name type="scientific">Geodermatophilus arenarius</name>
    <dbReference type="NCBI Taxonomy" id="1137990"/>
    <lineage>
        <taxon>Bacteria</taxon>
        <taxon>Bacillati</taxon>
        <taxon>Actinomycetota</taxon>
        <taxon>Actinomycetes</taxon>
        <taxon>Geodermatophilales</taxon>
        <taxon>Geodermatophilaceae</taxon>
        <taxon>Geodermatophilus</taxon>
    </lineage>
</organism>
<keyword evidence="2" id="KW-0812">Transmembrane</keyword>
<feature type="transmembrane region" description="Helical" evidence="2">
    <location>
        <begin position="52"/>
        <end position="69"/>
    </location>
</feature>
<feature type="domain" description="DUF4190" evidence="3">
    <location>
        <begin position="29"/>
        <end position="98"/>
    </location>
</feature>
<evidence type="ECO:0000313" key="5">
    <source>
        <dbReference type="Proteomes" id="UP001596025"/>
    </source>
</evidence>
<feature type="transmembrane region" description="Helical" evidence="2">
    <location>
        <begin position="81"/>
        <end position="103"/>
    </location>
</feature>